<dbReference type="EMBL" id="CDOG01000014">
    <property type="protein sequence ID" value="CEN37086.1"/>
    <property type="molecule type" value="Genomic_DNA"/>
</dbReference>
<evidence type="ECO:0000313" key="2">
    <source>
        <dbReference type="Proteomes" id="UP000038083"/>
    </source>
</evidence>
<reference evidence="1 2" key="1">
    <citation type="submission" date="2015-01" db="EMBL/GenBank/DDBJ databases">
        <authorList>
            <person name="MANFREDI Pablo"/>
        </authorList>
    </citation>
    <scope>NUCLEOTIDE SEQUENCE [LARGE SCALE GENOMIC DNA]</scope>
    <source>
        <strain evidence="1 2">Ccy74</strain>
    </source>
</reference>
<evidence type="ECO:0000313" key="1">
    <source>
        <dbReference type="EMBL" id="CEN37086.1"/>
    </source>
</evidence>
<organism evidence="1 2">
    <name type="scientific">Capnocytophaga cynodegmi</name>
    <dbReference type="NCBI Taxonomy" id="28189"/>
    <lineage>
        <taxon>Bacteria</taxon>
        <taxon>Pseudomonadati</taxon>
        <taxon>Bacteroidota</taxon>
        <taxon>Flavobacteriia</taxon>
        <taxon>Flavobacteriales</taxon>
        <taxon>Flavobacteriaceae</taxon>
        <taxon>Capnocytophaga</taxon>
    </lineage>
</organism>
<dbReference type="AlphaFoldDB" id="A0A0B7HBM6"/>
<protein>
    <recommendedName>
        <fullName evidence="3">Lipoprotein</fullName>
    </recommendedName>
</protein>
<accession>A0A0B7HBM6</accession>
<proteinExistence type="predicted"/>
<gene>
    <name evidence="1" type="ORF">CCYN74_210030</name>
</gene>
<dbReference type="PROSITE" id="PS51257">
    <property type="entry name" value="PROKAR_LIPOPROTEIN"/>
    <property type="match status" value="1"/>
</dbReference>
<evidence type="ECO:0008006" key="3">
    <source>
        <dbReference type="Google" id="ProtNLM"/>
    </source>
</evidence>
<sequence length="121" mass="14027">MKFTKNHLGTKPLIWLLFLAISSFWGIFSCSKTTYEPEKYEIKVHNNYFENVSVSIDRYFLENLPKETISNTFFLPKGTYLVTCISQSRLKMESSITLQGNQERIIIEISPKGVIIIQKAK</sequence>
<name>A0A0B7HBM6_9FLAO</name>
<dbReference type="Proteomes" id="UP000038083">
    <property type="component" value="Unassembled WGS sequence"/>
</dbReference>